<accession>D5VKJ7</accession>
<name>D5VKJ7_CAUST</name>
<evidence type="ECO:0000313" key="2">
    <source>
        <dbReference type="Proteomes" id="UP000002629"/>
    </source>
</evidence>
<dbReference type="KEGG" id="cse:Cseg_2566"/>
<reference evidence="2" key="1">
    <citation type="journal article" date="2011" name="J. Bacteriol.">
        <title>Genome sequences of eight morphologically diverse alphaproteobacteria.</title>
        <authorList>
            <consortium name="US DOE Joint Genome Institute"/>
            <person name="Brown P.J."/>
            <person name="Kysela D.T."/>
            <person name="Buechlein A."/>
            <person name="Hemmerich C."/>
            <person name="Brun Y.V."/>
        </authorList>
    </citation>
    <scope>NUCLEOTIDE SEQUENCE [LARGE SCALE GENOMIC DNA]</scope>
    <source>
        <strain evidence="2">ATCC 21756 / DSM 7131 / JCM 7823 / NBRC 15250 / LMG 17158 / TK0059</strain>
    </source>
</reference>
<dbReference type="AlphaFoldDB" id="D5VKJ7"/>
<dbReference type="HOGENOM" id="CLU_3341860_0_0_5"/>
<dbReference type="Proteomes" id="UP000002629">
    <property type="component" value="Chromosome"/>
</dbReference>
<gene>
    <name evidence="1" type="ordered locus">Cseg_2566</name>
</gene>
<evidence type="ECO:0000313" key="1">
    <source>
        <dbReference type="EMBL" id="ADG11020.1"/>
    </source>
</evidence>
<organism evidence="1 2">
    <name type="scientific">Caulobacter segnis (strain ATCC 21756 / DSM 7131 / JCM 7823 / NBRC 15250 / LMG 17158 / TK0059)</name>
    <name type="common">Mycoplana segnis</name>
    <dbReference type="NCBI Taxonomy" id="509190"/>
    <lineage>
        <taxon>Bacteria</taxon>
        <taxon>Pseudomonadati</taxon>
        <taxon>Pseudomonadota</taxon>
        <taxon>Alphaproteobacteria</taxon>
        <taxon>Caulobacterales</taxon>
        <taxon>Caulobacteraceae</taxon>
        <taxon>Caulobacter</taxon>
    </lineage>
</organism>
<dbReference type="STRING" id="509190.Cseg_2566"/>
<proteinExistence type="predicted"/>
<dbReference type="EMBL" id="CP002008">
    <property type="protein sequence ID" value="ADG11020.1"/>
    <property type="molecule type" value="Genomic_DNA"/>
</dbReference>
<sequence>MTSRFQLLRLGKADRLTRGALVGLLLEDITVARYDPM</sequence>
<protein>
    <submittedName>
        <fullName evidence="1">Uncharacterized protein</fullName>
    </submittedName>
</protein>